<keyword evidence="1" id="KW-0812">Transmembrane</keyword>
<protein>
    <submittedName>
        <fullName evidence="2">Uncharacterized LOC107596183</fullName>
    </submittedName>
</protein>
<evidence type="ECO:0000256" key="1">
    <source>
        <dbReference type="SAM" id="Phobius"/>
    </source>
</evidence>
<dbReference type="PANTHER" id="PTHR34488">
    <property type="entry name" value="SI:CH211-245H14.1-RELATED"/>
    <property type="match status" value="1"/>
</dbReference>
<evidence type="ECO:0000313" key="3">
    <source>
        <dbReference type="Proteomes" id="UP000472262"/>
    </source>
</evidence>
<dbReference type="InParanoid" id="A0A672N1C2"/>
<accession>A0A672N1C2</accession>
<reference evidence="2" key="1">
    <citation type="submission" date="2025-08" db="UniProtKB">
        <authorList>
            <consortium name="Ensembl"/>
        </authorList>
    </citation>
    <scope>IDENTIFICATION</scope>
</reference>
<reference evidence="2" key="2">
    <citation type="submission" date="2025-09" db="UniProtKB">
        <authorList>
            <consortium name="Ensembl"/>
        </authorList>
    </citation>
    <scope>IDENTIFICATION</scope>
</reference>
<gene>
    <name evidence="2" type="primary">LOC107596183</name>
</gene>
<dbReference type="AlphaFoldDB" id="A0A672N1C2"/>
<sequence>MDCAVHDFKKTLKKSGLKEASSPQQCRFLLFFCPIISRAGTDIEAAAQYLNEVKASGYLSSLPVIMVVLHHTLDPEKPILDSNRVINSEDISAVDCLFDDTGLLKCQKNTKAISKIAKDLKSKKQTLYYYLKKDHGNPRLPTDLLDLQDAENDLIIPNDSVPQPVQRRAISFCGLCDLSVNTIVVIVVAVAVAVALVL</sequence>
<dbReference type="OMA" id="XCITNAL"/>
<name>A0A672N1C2_SINGR</name>
<dbReference type="Ensembl" id="ENSSGRT00000046449.1">
    <property type="protein sequence ID" value="ENSSGRP00000043369.1"/>
    <property type="gene ID" value="ENSSGRG00000023425.1"/>
</dbReference>
<proteinExistence type="predicted"/>
<dbReference type="PANTHER" id="PTHR34488:SF1">
    <property type="entry name" value="SI:CH211-245H14.1-RELATED"/>
    <property type="match status" value="1"/>
</dbReference>
<dbReference type="Proteomes" id="UP000472262">
    <property type="component" value="Unassembled WGS sequence"/>
</dbReference>
<keyword evidence="1" id="KW-1133">Transmembrane helix</keyword>
<keyword evidence="3" id="KW-1185">Reference proteome</keyword>
<evidence type="ECO:0000313" key="2">
    <source>
        <dbReference type="Ensembl" id="ENSSGRP00000043369.1"/>
    </source>
</evidence>
<organism evidence="2 3">
    <name type="scientific">Sinocyclocheilus grahami</name>
    <name type="common">Dianchi golden-line fish</name>
    <name type="synonym">Barbus grahami</name>
    <dbReference type="NCBI Taxonomy" id="75366"/>
    <lineage>
        <taxon>Eukaryota</taxon>
        <taxon>Metazoa</taxon>
        <taxon>Chordata</taxon>
        <taxon>Craniata</taxon>
        <taxon>Vertebrata</taxon>
        <taxon>Euteleostomi</taxon>
        <taxon>Actinopterygii</taxon>
        <taxon>Neopterygii</taxon>
        <taxon>Teleostei</taxon>
        <taxon>Ostariophysi</taxon>
        <taxon>Cypriniformes</taxon>
        <taxon>Cyprinidae</taxon>
        <taxon>Cyprininae</taxon>
        <taxon>Sinocyclocheilus</taxon>
    </lineage>
</organism>
<feature type="transmembrane region" description="Helical" evidence="1">
    <location>
        <begin position="178"/>
        <end position="197"/>
    </location>
</feature>
<keyword evidence="1" id="KW-0472">Membrane</keyword>